<evidence type="ECO:0000313" key="12">
    <source>
        <dbReference type="EMBL" id="MFC7702786.1"/>
    </source>
</evidence>
<evidence type="ECO:0000256" key="2">
    <source>
        <dbReference type="ARBA" id="ARBA00011262"/>
    </source>
</evidence>
<keyword evidence="6 11" id="KW-0812">Transmembrane</keyword>
<accession>A0ABW2UDQ7</accession>
<dbReference type="Proteomes" id="UP001596516">
    <property type="component" value="Unassembled WGS sequence"/>
</dbReference>
<dbReference type="PANTHER" id="PTHR32196">
    <property type="entry name" value="ABC TRANSPORTER PERMEASE PROTEIN YPHD-RELATED-RELATED"/>
    <property type="match status" value="1"/>
</dbReference>
<feature type="transmembrane region" description="Helical" evidence="11">
    <location>
        <begin position="68"/>
        <end position="96"/>
    </location>
</feature>
<comment type="function">
    <text evidence="9">Part of the ABC transporter complex LsrABCD involved in autoinducer 2 (AI-2) import. Probably responsible for the translocation of the substrate across the membrane.</text>
</comment>
<evidence type="ECO:0000256" key="9">
    <source>
        <dbReference type="ARBA" id="ARBA00025439"/>
    </source>
</evidence>
<comment type="subunit">
    <text evidence="2">The complex is composed of two ATP-binding proteins (LsrA), two transmembrane proteins (LsrC and LsrD) and a solute-binding protein (LsrB).</text>
</comment>
<evidence type="ECO:0000256" key="3">
    <source>
        <dbReference type="ARBA" id="ARBA00022448"/>
    </source>
</evidence>
<evidence type="ECO:0000313" key="13">
    <source>
        <dbReference type="Proteomes" id="UP001596516"/>
    </source>
</evidence>
<protein>
    <recommendedName>
        <fullName evidence="10">Autoinducer 2 import system permease protein LsrD</fullName>
    </recommendedName>
</protein>
<organism evidence="12 13">
    <name type="scientific">Plastorhodobacter daqingensis</name>
    <dbReference type="NCBI Taxonomy" id="1387281"/>
    <lineage>
        <taxon>Bacteria</taxon>
        <taxon>Pseudomonadati</taxon>
        <taxon>Pseudomonadota</taxon>
        <taxon>Alphaproteobacteria</taxon>
        <taxon>Rhodobacterales</taxon>
        <taxon>Paracoccaceae</taxon>
        <taxon>Plastorhodobacter</taxon>
    </lineage>
</organism>
<reference evidence="13" key="1">
    <citation type="journal article" date="2019" name="Int. J. Syst. Evol. Microbiol.">
        <title>The Global Catalogue of Microorganisms (GCM) 10K type strain sequencing project: providing services to taxonomists for standard genome sequencing and annotation.</title>
        <authorList>
            <consortium name="The Broad Institute Genomics Platform"/>
            <consortium name="The Broad Institute Genome Sequencing Center for Infectious Disease"/>
            <person name="Wu L."/>
            <person name="Ma J."/>
        </authorList>
    </citation>
    <scope>NUCLEOTIDE SEQUENCE [LARGE SCALE GENOMIC DNA]</scope>
    <source>
        <strain evidence="13">CGMCC 1.12750</strain>
    </source>
</reference>
<name>A0ABW2UDQ7_9RHOB</name>
<evidence type="ECO:0000256" key="10">
    <source>
        <dbReference type="ARBA" id="ARBA00039381"/>
    </source>
</evidence>
<dbReference type="Pfam" id="PF02653">
    <property type="entry name" value="BPD_transp_2"/>
    <property type="match status" value="1"/>
</dbReference>
<keyword evidence="5" id="KW-0997">Cell inner membrane</keyword>
<proteinExistence type="predicted"/>
<evidence type="ECO:0000256" key="7">
    <source>
        <dbReference type="ARBA" id="ARBA00022989"/>
    </source>
</evidence>
<dbReference type="CDD" id="cd06579">
    <property type="entry name" value="TM_PBP1_transp_AraH_like"/>
    <property type="match status" value="1"/>
</dbReference>
<sequence>MTGRVFPAFAAQPTGLPSGLSPADRALDLALRRATVIIFAAVLLYFGLQAPAFLGQENLGNIVKQSAFIGIAAIGITFVLLTAGIDLSVGSVMYLAPLIAGFVMRDTGVGVAGGMAAAVAAGAVLGGINAIFIVGLSIIPFIVTLATLFAFRGFGAFLTSSRQFDFPPAIRDFGLAAIGGIPVPVIAFGLVALAAHLVLTRTTFGRQVYAVGNDPAGAVKAGIPVARIRGVAYVISGAAAGLAGFVLIAQIGRLDAGFGQGREFDVIAAAVLGGASLFGGVGTALGAVVGATLMQTVNTGLAFTGVNLYLQPLLQGGIIFLAVLVDSLRQARQAMRRRRTIRPLQVLSRDGST</sequence>
<keyword evidence="13" id="KW-1185">Reference proteome</keyword>
<feature type="transmembrane region" description="Helical" evidence="11">
    <location>
        <begin position="108"/>
        <end position="132"/>
    </location>
</feature>
<comment type="subcellular location">
    <subcellularLocation>
        <location evidence="1">Cell membrane</location>
        <topology evidence="1">Multi-pass membrane protein</topology>
    </subcellularLocation>
</comment>
<evidence type="ECO:0000256" key="4">
    <source>
        <dbReference type="ARBA" id="ARBA00022475"/>
    </source>
</evidence>
<feature type="transmembrane region" description="Helical" evidence="11">
    <location>
        <begin position="309"/>
        <end position="328"/>
    </location>
</feature>
<feature type="transmembrane region" description="Helical" evidence="11">
    <location>
        <begin position="30"/>
        <end position="48"/>
    </location>
</feature>
<gene>
    <name evidence="12" type="ORF">ACFQXB_01090</name>
</gene>
<dbReference type="EMBL" id="JBHTFQ010000001">
    <property type="protein sequence ID" value="MFC7702786.1"/>
    <property type="molecule type" value="Genomic_DNA"/>
</dbReference>
<dbReference type="RefSeq" id="WP_377397803.1">
    <property type="nucleotide sequence ID" value="NZ_JBHTFQ010000001.1"/>
</dbReference>
<feature type="transmembrane region" description="Helical" evidence="11">
    <location>
        <begin position="230"/>
        <end position="252"/>
    </location>
</feature>
<feature type="transmembrane region" description="Helical" evidence="11">
    <location>
        <begin position="138"/>
        <end position="161"/>
    </location>
</feature>
<keyword evidence="7 11" id="KW-1133">Transmembrane helix</keyword>
<evidence type="ECO:0000256" key="1">
    <source>
        <dbReference type="ARBA" id="ARBA00004651"/>
    </source>
</evidence>
<evidence type="ECO:0000256" key="6">
    <source>
        <dbReference type="ARBA" id="ARBA00022692"/>
    </source>
</evidence>
<evidence type="ECO:0000256" key="11">
    <source>
        <dbReference type="SAM" id="Phobius"/>
    </source>
</evidence>
<feature type="transmembrane region" description="Helical" evidence="11">
    <location>
        <begin position="264"/>
        <end position="289"/>
    </location>
</feature>
<dbReference type="PANTHER" id="PTHR32196:SF71">
    <property type="entry name" value="AUTOINDUCER 2 IMPORT SYSTEM PERMEASE PROTEIN LSRD"/>
    <property type="match status" value="1"/>
</dbReference>
<feature type="transmembrane region" description="Helical" evidence="11">
    <location>
        <begin position="173"/>
        <end position="199"/>
    </location>
</feature>
<evidence type="ECO:0000256" key="8">
    <source>
        <dbReference type="ARBA" id="ARBA00023136"/>
    </source>
</evidence>
<keyword evidence="8 11" id="KW-0472">Membrane</keyword>
<evidence type="ECO:0000256" key="5">
    <source>
        <dbReference type="ARBA" id="ARBA00022519"/>
    </source>
</evidence>
<keyword evidence="3" id="KW-0813">Transport</keyword>
<dbReference type="InterPro" id="IPR001851">
    <property type="entry name" value="ABC_transp_permease"/>
</dbReference>
<keyword evidence="4" id="KW-1003">Cell membrane</keyword>
<comment type="caution">
    <text evidence="12">The sequence shown here is derived from an EMBL/GenBank/DDBJ whole genome shotgun (WGS) entry which is preliminary data.</text>
</comment>